<evidence type="ECO:0000259" key="7">
    <source>
        <dbReference type="PROSITE" id="PS50850"/>
    </source>
</evidence>
<feature type="transmembrane region" description="Helical" evidence="6">
    <location>
        <begin position="305"/>
        <end position="325"/>
    </location>
</feature>
<feature type="transmembrane region" description="Helical" evidence="6">
    <location>
        <begin position="103"/>
        <end position="126"/>
    </location>
</feature>
<feature type="transmembrane region" description="Helical" evidence="6">
    <location>
        <begin position="79"/>
        <end position="97"/>
    </location>
</feature>
<feature type="transmembrane region" description="Helical" evidence="6">
    <location>
        <begin position="138"/>
        <end position="159"/>
    </location>
</feature>
<protein>
    <submittedName>
        <fullName evidence="8">YycB_1 protein</fullName>
    </submittedName>
</protein>
<keyword evidence="3 6" id="KW-0812">Transmembrane</keyword>
<evidence type="ECO:0000256" key="5">
    <source>
        <dbReference type="ARBA" id="ARBA00023136"/>
    </source>
</evidence>
<dbReference type="PANTHER" id="PTHR23523:SF2">
    <property type="entry name" value="2-NITROIMIDAZOLE TRANSPORTER"/>
    <property type="match status" value="1"/>
</dbReference>
<organism evidence="8 9">
    <name type="scientific">Weissella cibaria</name>
    <dbReference type="NCBI Taxonomy" id="137591"/>
    <lineage>
        <taxon>Bacteria</taxon>
        <taxon>Bacillati</taxon>
        <taxon>Bacillota</taxon>
        <taxon>Bacilli</taxon>
        <taxon>Lactobacillales</taxon>
        <taxon>Lactobacillaceae</taxon>
        <taxon>Weissella</taxon>
    </lineage>
</organism>
<feature type="transmembrane region" description="Helical" evidence="6">
    <location>
        <begin position="214"/>
        <end position="235"/>
    </location>
</feature>
<dbReference type="EMBL" id="JWHU01000034">
    <property type="protein sequence ID" value="KIU19624.1"/>
    <property type="molecule type" value="Genomic_DNA"/>
</dbReference>
<dbReference type="PANTHER" id="PTHR23523">
    <property type="match status" value="1"/>
</dbReference>
<dbReference type="GO" id="GO:0022857">
    <property type="term" value="F:transmembrane transporter activity"/>
    <property type="evidence" value="ECO:0007669"/>
    <property type="project" value="InterPro"/>
</dbReference>
<evidence type="ECO:0000256" key="1">
    <source>
        <dbReference type="ARBA" id="ARBA00004651"/>
    </source>
</evidence>
<feature type="transmembrane region" description="Helical" evidence="6">
    <location>
        <begin position="346"/>
        <end position="365"/>
    </location>
</feature>
<dbReference type="AlphaFoldDB" id="A0A0D1K3Q5"/>
<evidence type="ECO:0000313" key="8">
    <source>
        <dbReference type="EMBL" id="KIU19624.1"/>
    </source>
</evidence>
<dbReference type="InterPro" id="IPR011701">
    <property type="entry name" value="MFS"/>
</dbReference>
<dbReference type="Pfam" id="PF07690">
    <property type="entry name" value="MFS_1"/>
    <property type="match status" value="1"/>
</dbReference>
<dbReference type="InterPro" id="IPR052524">
    <property type="entry name" value="MFS_Cyanate_Porter"/>
</dbReference>
<keyword evidence="4 6" id="KW-1133">Transmembrane helix</keyword>
<feature type="transmembrane region" description="Helical" evidence="6">
    <location>
        <begin position="377"/>
        <end position="396"/>
    </location>
</feature>
<dbReference type="GO" id="GO:0005886">
    <property type="term" value="C:plasma membrane"/>
    <property type="evidence" value="ECO:0007669"/>
    <property type="project" value="UniProtKB-SubCell"/>
</dbReference>
<gene>
    <name evidence="8" type="primary">yycB_1</name>
    <name evidence="8" type="ORF">QX99_01641</name>
</gene>
<dbReference type="Gene3D" id="1.20.1250.20">
    <property type="entry name" value="MFS general substrate transporter like domains"/>
    <property type="match status" value="1"/>
</dbReference>
<accession>A0A0D1K3Q5</accession>
<dbReference type="InterPro" id="IPR036259">
    <property type="entry name" value="MFS_trans_sf"/>
</dbReference>
<keyword evidence="9" id="KW-1185">Reference proteome</keyword>
<evidence type="ECO:0000256" key="3">
    <source>
        <dbReference type="ARBA" id="ARBA00022692"/>
    </source>
</evidence>
<evidence type="ECO:0000256" key="2">
    <source>
        <dbReference type="ARBA" id="ARBA00022448"/>
    </source>
</evidence>
<feature type="transmembrane region" description="Helical" evidence="6">
    <location>
        <begin position="279"/>
        <end position="299"/>
    </location>
</feature>
<dbReference type="RefSeq" id="WP_043711821.1">
    <property type="nucleotide sequence ID" value="NZ_JALOCT010000001.1"/>
</dbReference>
<keyword evidence="5 6" id="KW-0472">Membrane</keyword>
<sequence>MSKKQVLPTGIALAASVMLIGLIMRSPIITLPLMLSQISQELGVPSGQLGILTTIPLVMFLLISNFASKTMAVFGLKKALFLSIASIFLGTALRLVVTMPTMLLGTVFVGIGIAHLNVFMPSFVAAYFSHKVGVYTSLYSLTIMVGSAAFSLLTAPVVATFGWHAVMWLLVLLPAIVLGFWFYTARLVPEKVKTTATEKQVVAPKKRIWTNVRAWPFLIVFGVQATINYTGVAWLPTMMAHHHVSAGAISVIMSFYSFIGMPISIIVPNLLVHMRRRGTMMAIAIAGALSLAGAVMLFNQDTSSLAYWWTLTVLIGFATSFFFLYTMTMFAAKTDSPVETARLSGMAQAGGYFMSAFGPMLYGMAFTANPAGEIQNIVYLILVVLMIAAALLMAATKHLFKA</sequence>
<dbReference type="STRING" id="137591.AO080_08670"/>
<feature type="transmembrane region" description="Helical" evidence="6">
    <location>
        <begin position="247"/>
        <end position="267"/>
    </location>
</feature>
<keyword evidence="2" id="KW-0813">Transport</keyword>
<proteinExistence type="predicted"/>
<reference evidence="8 9" key="1">
    <citation type="journal article" date="2015" name="Microbiology (Mosc.)">
        <title>Genomics of the Weissella cibaria species with an examination of its metabolic traits.</title>
        <authorList>
            <person name="Lynch K.M."/>
            <person name="Lucid A."/>
            <person name="Arendt E.K."/>
            <person name="Sleator R.D."/>
            <person name="Lucey B."/>
            <person name="Coffey A."/>
        </authorList>
    </citation>
    <scope>NUCLEOTIDE SEQUENCE [LARGE SCALE GENOMIC DNA]</scope>
    <source>
        <strain evidence="8 9">MG1</strain>
    </source>
</reference>
<name>A0A0D1K3Q5_9LACO</name>
<dbReference type="eggNOG" id="COG2807">
    <property type="taxonomic scope" value="Bacteria"/>
</dbReference>
<dbReference type="Proteomes" id="UP000032287">
    <property type="component" value="Unassembled WGS sequence"/>
</dbReference>
<dbReference type="SUPFAM" id="SSF103473">
    <property type="entry name" value="MFS general substrate transporter"/>
    <property type="match status" value="1"/>
</dbReference>
<dbReference type="PROSITE" id="PS50850">
    <property type="entry name" value="MFS"/>
    <property type="match status" value="1"/>
</dbReference>
<evidence type="ECO:0000256" key="4">
    <source>
        <dbReference type="ARBA" id="ARBA00022989"/>
    </source>
</evidence>
<feature type="transmembrane region" description="Helical" evidence="6">
    <location>
        <begin position="165"/>
        <end position="183"/>
    </location>
</feature>
<evidence type="ECO:0000313" key="9">
    <source>
        <dbReference type="Proteomes" id="UP000032287"/>
    </source>
</evidence>
<evidence type="ECO:0000256" key="6">
    <source>
        <dbReference type="SAM" id="Phobius"/>
    </source>
</evidence>
<dbReference type="PATRIC" id="fig|137591.25.peg.1613"/>
<dbReference type="InterPro" id="IPR020846">
    <property type="entry name" value="MFS_dom"/>
</dbReference>
<feature type="domain" description="Major facilitator superfamily (MFS) profile" evidence="7">
    <location>
        <begin position="11"/>
        <end position="401"/>
    </location>
</feature>
<comment type="subcellular location">
    <subcellularLocation>
        <location evidence="1">Cell membrane</location>
        <topology evidence="1">Multi-pass membrane protein</topology>
    </subcellularLocation>
</comment>
<feature type="transmembrane region" description="Helical" evidence="6">
    <location>
        <begin position="49"/>
        <end position="67"/>
    </location>
</feature>
<comment type="caution">
    <text evidence="8">The sequence shown here is derived from an EMBL/GenBank/DDBJ whole genome shotgun (WGS) entry which is preliminary data.</text>
</comment>